<feature type="compositionally biased region" description="Pro residues" evidence="1">
    <location>
        <begin position="386"/>
        <end position="395"/>
    </location>
</feature>
<evidence type="ECO:0000313" key="4">
    <source>
        <dbReference type="Proteomes" id="UP001642484"/>
    </source>
</evidence>
<feature type="compositionally biased region" description="Basic and acidic residues" evidence="1">
    <location>
        <begin position="152"/>
        <end position="164"/>
    </location>
</feature>
<comment type="caution">
    <text evidence="3">The sequence shown here is derived from an EMBL/GenBank/DDBJ whole genome shotgun (WGS) entry which is preliminary data.</text>
</comment>
<organism evidence="3 4">
    <name type="scientific">Durusdinium trenchii</name>
    <dbReference type="NCBI Taxonomy" id="1381693"/>
    <lineage>
        <taxon>Eukaryota</taxon>
        <taxon>Sar</taxon>
        <taxon>Alveolata</taxon>
        <taxon>Dinophyceae</taxon>
        <taxon>Suessiales</taxon>
        <taxon>Symbiodiniaceae</taxon>
        <taxon>Durusdinium</taxon>
    </lineage>
</organism>
<reference evidence="3 4" key="1">
    <citation type="submission" date="2024-02" db="EMBL/GenBank/DDBJ databases">
        <authorList>
            <person name="Chen Y."/>
            <person name="Shah S."/>
            <person name="Dougan E. K."/>
            <person name="Thang M."/>
            <person name="Chan C."/>
        </authorList>
    </citation>
    <scope>NUCLEOTIDE SEQUENCE [LARGE SCALE GENOMIC DNA]</scope>
</reference>
<feature type="compositionally biased region" description="Polar residues" evidence="1">
    <location>
        <begin position="414"/>
        <end position="444"/>
    </location>
</feature>
<sequence length="444" mass="48692">MSWLRLLLAGLVALAAGSGLRAADGQKGIVDELLDTFRKNILKETTPEQSAEPTEESTAVAADSLTEQEHNHTSSSQPRSLRSARSNRSSSSGSESPNARGARGAGRLSRPGPAALLARQVKNGLLDEALRLHRIFHGRLVTLSEGLERKDHQLARESQSKQDAWRQAAKQTEDCQHWRQMAESLEEENSALRDELVESRENYQRLQHFVEGFELQSAARTVGPRSRTISQLPEEARAPEIPVRRAASEELSKSCPVITRSPPQEAANLSFFWSPLEAWAQVGSSASDRLCGVSLERYRVEVVPQRLDPVDEAKIEDPKEDTKSLESNSKEVPTRELLRTPRGTLPEHVPLAAANPAPTNAAPLHGGASPVRDARTSINLALPIPSAGPGPPSGPQPVRYLQNLQPPKPDPTFYSKSPSPVQQRWHTQVSAPISLPLQPTRTKR</sequence>
<evidence type="ECO:0000256" key="2">
    <source>
        <dbReference type="SAM" id="SignalP"/>
    </source>
</evidence>
<feature type="region of interest" description="Disordered" evidence="1">
    <location>
        <begin position="44"/>
        <end position="111"/>
    </location>
</feature>
<gene>
    <name evidence="3" type="ORF">CCMP2556_LOCUS43580</name>
</gene>
<dbReference type="Proteomes" id="UP001642484">
    <property type="component" value="Unassembled WGS sequence"/>
</dbReference>
<feature type="compositionally biased region" description="Basic and acidic residues" evidence="1">
    <location>
        <begin position="311"/>
        <end position="339"/>
    </location>
</feature>
<feature type="compositionally biased region" description="Low complexity" evidence="1">
    <location>
        <begin position="350"/>
        <end position="364"/>
    </location>
</feature>
<keyword evidence="4" id="KW-1185">Reference proteome</keyword>
<dbReference type="EMBL" id="CAXAMN010024884">
    <property type="protein sequence ID" value="CAK9090748.1"/>
    <property type="molecule type" value="Genomic_DNA"/>
</dbReference>
<evidence type="ECO:0000313" key="3">
    <source>
        <dbReference type="EMBL" id="CAK9090748.1"/>
    </source>
</evidence>
<feature type="region of interest" description="Disordered" evidence="1">
    <location>
        <begin position="311"/>
        <end position="444"/>
    </location>
</feature>
<protein>
    <submittedName>
        <fullName evidence="3">Uncharacterized protein</fullName>
    </submittedName>
</protein>
<evidence type="ECO:0000256" key="1">
    <source>
        <dbReference type="SAM" id="MobiDB-lite"/>
    </source>
</evidence>
<proteinExistence type="predicted"/>
<accession>A0ABP0QRJ2</accession>
<feature type="compositionally biased region" description="Low complexity" evidence="1">
    <location>
        <begin position="78"/>
        <end position="111"/>
    </location>
</feature>
<feature type="chain" id="PRO_5046728332" evidence="2">
    <location>
        <begin position="23"/>
        <end position="444"/>
    </location>
</feature>
<feature type="signal peptide" evidence="2">
    <location>
        <begin position="1"/>
        <end position="22"/>
    </location>
</feature>
<keyword evidence="2" id="KW-0732">Signal</keyword>
<feature type="region of interest" description="Disordered" evidence="1">
    <location>
        <begin position="152"/>
        <end position="172"/>
    </location>
</feature>
<name>A0ABP0QRJ2_9DINO</name>